<dbReference type="RefSeq" id="WP_345372835.1">
    <property type="nucleotide sequence ID" value="NZ_BAABJX010000043.1"/>
</dbReference>
<protein>
    <submittedName>
        <fullName evidence="1">Uncharacterized protein</fullName>
    </submittedName>
</protein>
<dbReference type="EMBL" id="BAABJX010000043">
    <property type="protein sequence ID" value="GAA4841394.1"/>
    <property type="molecule type" value="Genomic_DNA"/>
</dbReference>
<evidence type="ECO:0000313" key="1">
    <source>
        <dbReference type="EMBL" id="GAA4841394.1"/>
    </source>
</evidence>
<name>A0ABP9DHN9_9BACT</name>
<evidence type="ECO:0000313" key="2">
    <source>
        <dbReference type="Proteomes" id="UP001500298"/>
    </source>
</evidence>
<comment type="caution">
    <text evidence="1">The sequence shown here is derived from an EMBL/GenBank/DDBJ whole genome shotgun (WGS) entry which is preliminary data.</text>
</comment>
<dbReference type="Proteomes" id="UP001500298">
    <property type="component" value="Unassembled WGS sequence"/>
</dbReference>
<keyword evidence="2" id="KW-1185">Reference proteome</keyword>
<accession>A0ABP9DHN9</accession>
<sequence length="91" mass="10384">MINFIKKLFSSRYEVVFRMYEVIPGRPVKANEKKFKFEKGADIEAKAFYDKVLASLMENKLSPSEVVLLKGRKAIQSKEFGPVAELKKLAA</sequence>
<organism evidence="1 2">
    <name type="scientific">Algivirga pacifica</name>
    <dbReference type="NCBI Taxonomy" id="1162670"/>
    <lineage>
        <taxon>Bacteria</taxon>
        <taxon>Pseudomonadati</taxon>
        <taxon>Bacteroidota</taxon>
        <taxon>Cytophagia</taxon>
        <taxon>Cytophagales</taxon>
        <taxon>Flammeovirgaceae</taxon>
        <taxon>Algivirga</taxon>
    </lineage>
</organism>
<reference evidence="2" key="1">
    <citation type="journal article" date="2019" name="Int. J. Syst. Evol. Microbiol.">
        <title>The Global Catalogue of Microorganisms (GCM) 10K type strain sequencing project: providing services to taxonomists for standard genome sequencing and annotation.</title>
        <authorList>
            <consortium name="The Broad Institute Genomics Platform"/>
            <consortium name="The Broad Institute Genome Sequencing Center for Infectious Disease"/>
            <person name="Wu L."/>
            <person name="Ma J."/>
        </authorList>
    </citation>
    <scope>NUCLEOTIDE SEQUENCE [LARGE SCALE GENOMIC DNA]</scope>
    <source>
        <strain evidence="2">JCM 18326</strain>
    </source>
</reference>
<gene>
    <name evidence="1" type="ORF">GCM10023331_28010</name>
</gene>
<proteinExistence type="predicted"/>